<dbReference type="GO" id="GO:0033178">
    <property type="term" value="C:proton-transporting two-sector ATPase complex, catalytic domain"/>
    <property type="evidence" value="ECO:0007669"/>
    <property type="project" value="InterPro"/>
</dbReference>
<comment type="similarity">
    <text evidence="1">Belongs to the V-ATPase E subunit family.</text>
</comment>
<evidence type="ECO:0000256" key="2">
    <source>
        <dbReference type="ARBA" id="ARBA00022448"/>
    </source>
</evidence>
<dbReference type="Pfam" id="PF01991">
    <property type="entry name" value="vATP-synt_E"/>
    <property type="match status" value="1"/>
</dbReference>
<evidence type="ECO:0000256" key="3">
    <source>
        <dbReference type="ARBA" id="ARBA00023065"/>
    </source>
</evidence>
<keyword evidence="2" id="KW-0813">Transport</keyword>
<dbReference type="Gene3D" id="3.30.2320.30">
    <property type="entry name" value="ATP synthase, E subunit, C-terminal"/>
    <property type="match status" value="1"/>
</dbReference>
<dbReference type="EMBL" id="CP144521">
    <property type="protein sequence ID" value="WWC68742.1"/>
    <property type="molecule type" value="Genomic_DNA"/>
</dbReference>
<reference evidence="4" key="3">
    <citation type="submission" date="2016-07" db="EMBL/GenBank/DDBJ databases">
        <title>Evolution of pathogenesis and genome organization in the Tremellales.</title>
        <authorList>
            <person name="Cuomo C."/>
            <person name="Litvintseva A."/>
            <person name="Heitman J."/>
            <person name="Chen Y."/>
            <person name="Sun S."/>
            <person name="Springer D."/>
            <person name="Dromer F."/>
            <person name="Young S."/>
            <person name="Zeng Q."/>
            <person name="Chapman S."/>
            <person name="Gujja S."/>
            <person name="Saif S."/>
            <person name="Birren B."/>
        </authorList>
    </citation>
    <scope>NUCLEOTIDE SEQUENCE</scope>
    <source>
        <strain evidence="4">CBS 10737</strain>
    </source>
</reference>
<dbReference type="RefSeq" id="XP_019012186.1">
    <property type="nucleotide sequence ID" value="XM_019154783.1"/>
</dbReference>
<accession>A0A1B9I624</accession>
<reference evidence="4" key="1">
    <citation type="submission" date="2013-07" db="EMBL/GenBank/DDBJ databases">
        <title>The Genome Sequence of Cryptococcus pinus CBS10737.</title>
        <authorList>
            <consortium name="The Broad Institute Genome Sequencing Platform"/>
            <person name="Cuomo C."/>
            <person name="Litvintseva A."/>
            <person name="Chen Y."/>
            <person name="Heitman J."/>
            <person name="Sun S."/>
            <person name="Springer D."/>
            <person name="Dromer F."/>
            <person name="Young S.K."/>
            <person name="Zeng Q."/>
            <person name="Gargeya S."/>
            <person name="Fitzgerald M."/>
            <person name="Abouelleil A."/>
            <person name="Alvarado L."/>
            <person name="Berlin A.M."/>
            <person name="Chapman S.B."/>
            <person name="Dewar J."/>
            <person name="Goldberg J."/>
            <person name="Griggs A."/>
            <person name="Gujja S."/>
            <person name="Hansen M."/>
            <person name="Howarth C."/>
            <person name="Imamovic A."/>
            <person name="Larimer J."/>
            <person name="McCowan C."/>
            <person name="Murphy C."/>
            <person name="Pearson M."/>
            <person name="Priest M."/>
            <person name="Roberts A."/>
            <person name="Saif S."/>
            <person name="Shea T."/>
            <person name="Sykes S."/>
            <person name="Wortman J."/>
            <person name="Nusbaum C."/>
            <person name="Birren B."/>
        </authorList>
    </citation>
    <scope>NUCLEOTIDE SEQUENCE [LARGE SCALE GENOMIC DNA]</scope>
    <source>
        <strain evidence="4">CBS 10737</strain>
    </source>
</reference>
<dbReference type="EMBL" id="KI894009">
    <property type="protein sequence ID" value="OCF50967.1"/>
    <property type="molecule type" value="Genomic_DNA"/>
</dbReference>
<name>A0A1B9I624_9TREE</name>
<dbReference type="STRING" id="1296096.A0A1B9I624"/>
<proteinExistence type="inferred from homology"/>
<organism evidence="4">
    <name type="scientific">Kwoniella pini CBS 10737</name>
    <dbReference type="NCBI Taxonomy" id="1296096"/>
    <lineage>
        <taxon>Eukaryota</taxon>
        <taxon>Fungi</taxon>
        <taxon>Dikarya</taxon>
        <taxon>Basidiomycota</taxon>
        <taxon>Agaricomycotina</taxon>
        <taxon>Tremellomycetes</taxon>
        <taxon>Tremellales</taxon>
        <taxon>Cryptococcaceae</taxon>
        <taxon>Kwoniella</taxon>
    </lineage>
</organism>
<evidence type="ECO:0000313" key="6">
    <source>
        <dbReference type="Proteomes" id="UP000094020"/>
    </source>
</evidence>
<dbReference type="SUPFAM" id="SSF160527">
    <property type="entry name" value="V-type ATPase subunit E-like"/>
    <property type="match status" value="1"/>
</dbReference>
<evidence type="ECO:0000256" key="1">
    <source>
        <dbReference type="ARBA" id="ARBA00005901"/>
    </source>
</evidence>
<dbReference type="AlphaFoldDB" id="A0A1B9I624"/>
<dbReference type="Gene3D" id="6.10.250.1620">
    <property type="match status" value="1"/>
</dbReference>
<dbReference type="InterPro" id="IPR002842">
    <property type="entry name" value="ATPase_V1_Esu"/>
</dbReference>
<reference evidence="5" key="2">
    <citation type="submission" date="2013-07" db="EMBL/GenBank/DDBJ databases">
        <authorList>
            <consortium name="The Broad Institute Genome Sequencing Platform"/>
            <person name="Cuomo C."/>
            <person name="Litvintseva A."/>
            <person name="Chen Y."/>
            <person name="Heitman J."/>
            <person name="Sun S."/>
            <person name="Springer D."/>
            <person name="Dromer F."/>
            <person name="Young S.K."/>
            <person name="Zeng Q."/>
            <person name="Gargeya S."/>
            <person name="Fitzgerald M."/>
            <person name="Abouelleil A."/>
            <person name="Alvarado L."/>
            <person name="Berlin A.M."/>
            <person name="Chapman S.B."/>
            <person name="Dewar J."/>
            <person name="Goldberg J."/>
            <person name="Griggs A."/>
            <person name="Gujja S."/>
            <person name="Hansen M."/>
            <person name="Howarth C."/>
            <person name="Imamovic A."/>
            <person name="Larimer J."/>
            <person name="McCowan C."/>
            <person name="Murphy C."/>
            <person name="Pearson M."/>
            <person name="Priest M."/>
            <person name="Roberts A."/>
            <person name="Saif S."/>
            <person name="Shea T."/>
            <person name="Sykes S."/>
            <person name="Wortman J."/>
            <person name="Nusbaum C."/>
            <person name="Birren B."/>
        </authorList>
    </citation>
    <scope>NUCLEOTIDE SEQUENCE</scope>
    <source>
        <strain evidence="5">CBS 10737</strain>
    </source>
</reference>
<reference evidence="5" key="4">
    <citation type="submission" date="2024-02" db="EMBL/GenBank/DDBJ databases">
        <title>Comparative genomics of Cryptococcus and Kwoniella reveals pathogenesis evolution and contrasting modes of karyotype evolution via chromosome fusion or intercentromeric recombination.</title>
        <authorList>
            <person name="Coelho M.A."/>
            <person name="David-Palma M."/>
            <person name="Shea T."/>
            <person name="Bowers K."/>
            <person name="McGinley-Smith S."/>
            <person name="Mohammad A.W."/>
            <person name="Gnirke A."/>
            <person name="Yurkov A.M."/>
            <person name="Nowrousian M."/>
            <person name="Sun S."/>
            <person name="Cuomo C.A."/>
            <person name="Heitman J."/>
        </authorList>
    </citation>
    <scope>NUCLEOTIDE SEQUENCE</scope>
    <source>
        <strain evidence="5">CBS 10737</strain>
    </source>
</reference>
<dbReference type="GO" id="GO:0046961">
    <property type="term" value="F:proton-transporting ATPase activity, rotational mechanism"/>
    <property type="evidence" value="ECO:0007669"/>
    <property type="project" value="InterPro"/>
</dbReference>
<dbReference type="HAMAP" id="MF_00311">
    <property type="entry name" value="ATP_synth_E_arch"/>
    <property type="match status" value="1"/>
</dbReference>
<evidence type="ECO:0000313" key="4">
    <source>
        <dbReference type="EMBL" id="OCF50967.1"/>
    </source>
</evidence>
<dbReference type="PANTHER" id="PTHR45715">
    <property type="entry name" value="ATPASE H+-TRANSPORTING V1 SUBUNIT E1A-RELATED"/>
    <property type="match status" value="1"/>
</dbReference>
<dbReference type="Proteomes" id="UP000094020">
    <property type="component" value="Chromosome 3"/>
</dbReference>
<dbReference type="OrthoDB" id="10263003at2759"/>
<dbReference type="GeneID" id="30171398"/>
<sequence>MSRSGALDDNEIQTEMNKMVAFISQEAREKAREIQVKADEEFAIEKAKIVRQESLAIDSQFEKKKKQAEVGWKISQSTAINTSRIKVLRSRNDHLESIFEEANKQVKDLSEGDKYKQAIENLILEVLLKLLSPNVTLNHRPKDTDLIKKASDKALKKYKDISGRESKIEFESSLSDKSSGGVIGSSLKGKIKVDNTLEERLKILEEKMLPELRHDLFGINENRKFYTVSLFVAKMDHSIIS</sequence>
<dbReference type="KEGG" id="kpin:30171398"/>
<keyword evidence="6" id="KW-1185">Reference proteome</keyword>
<gene>
    <name evidence="4" type="ORF">I206_03029</name>
    <name evidence="5" type="ORF">I206_102676</name>
</gene>
<dbReference type="InterPro" id="IPR038495">
    <property type="entry name" value="ATPase_E_C"/>
</dbReference>
<evidence type="ECO:0000313" key="5">
    <source>
        <dbReference type="EMBL" id="WWC68742.1"/>
    </source>
</evidence>
<protein>
    <submittedName>
        <fullName evidence="4">V-type H+-transporting ATPase subunit E</fullName>
    </submittedName>
</protein>
<keyword evidence="3" id="KW-0406">Ion transport</keyword>